<comment type="subcellular location">
    <subcellularLocation>
        <location evidence="1">Cell envelope</location>
    </subcellularLocation>
</comment>
<keyword evidence="4 5" id="KW-0802">TPR repeat</keyword>
<evidence type="ECO:0000256" key="4">
    <source>
        <dbReference type="ARBA" id="ARBA00022803"/>
    </source>
</evidence>
<dbReference type="RefSeq" id="WP_110574276.1">
    <property type="nucleotide sequence ID" value="NZ_PIPV01000005.1"/>
</dbReference>
<dbReference type="OrthoDB" id="9776053at2"/>
<feature type="coiled-coil region" evidence="6">
    <location>
        <begin position="31"/>
        <end position="65"/>
    </location>
</feature>
<dbReference type="PANTHER" id="PTHR47870:SF1">
    <property type="entry name" value="CYTOCHROME C-TYPE BIOGENESIS PROTEIN CCMH"/>
    <property type="match status" value="1"/>
</dbReference>
<dbReference type="InterPro" id="IPR019734">
    <property type="entry name" value="TPR_rpt"/>
</dbReference>
<dbReference type="GO" id="GO:0005886">
    <property type="term" value="C:plasma membrane"/>
    <property type="evidence" value="ECO:0007669"/>
    <property type="project" value="TreeGrafter"/>
</dbReference>
<dbReference type="Pfam" id="PF23914">
    <property type="entry name" value="TPR_CcmH_CycH"/>
    <property type="match status" value="1"/>
</dbReference>
<dbReference type="InterPro" id="IPR011990">
    <property type="entry name" value="TPR-like_helical_dom_sf"/>
</dbReference>
<dbReference type="Gene3D" id="1.25.40.10">
    <property type="entry name" value="Tetratricopeptide repeat domain"/>
    <property type="match status" value="1"/>
</dbReference>
<feature type="transmembrane region" description="Helical" evidence="7">
    <location>
        <begin position="6"/>
        <end position="24"/>
    </location>
</feature>
<name>A0A432XYR5_9GAMM</name>
<feature type="repeat" description="TPR" evidence="5">
    <location>
        <begin position="162"/>
        <end position="195"/>
    </location>
</feature>
<dbReference type="EMBL" id="PIPV01000005">
    <property type="protein sequence ID" value="RUO53837.1"/>
    <property type="molecule type" value="Genomic_DNA"/>
</dbReference>
<keyword evidence="3" id="KW-0201">Cytochrome c-type biogenesis</keyword>
<feature type="transmembrane region" description="Helical" evidence="7">
    <location>
        <begin position="92"/>
        <end position="114"/>
    </location>
</feature>
<dbReference type="InterPro" id="IPR051263">
    <property type="entry name" value="C-type_cytochrome_biogenesis"/>
</dbReference>
<dbReference type="SUPFAM" id="SSF48452">
    <property type="entry name" value="TPR-like"/>
    <property type="match status" value="1"/>
</dbReference>
<keyword evidence="7" id="KW-0812">Transmembrane</keyword>
<dbReference type="AlphaFoldDB" id="A0A432XYR5"/>
<organism evidence="10 11">
    <name type="scientific">Idiomarina fontislapidosi</name>
    <dbReference type="NCBI Taxonomy" id="263723"/>
    <lineage>
        <taxon>Bacteria</taxon>
        <taxon>Pseudomonadati</taxon>
        <taxon>Pseudomonadota</taxon>
        <taxon>Gammaproteobacteria</taxon>
        <taxon>Alteromonadales</taxon>
        <taxon>Idiomarinaceae</taxon>
        <taxon>Idiomarina</taxon>
    </lineage>
</organism>
<evidence type="ECO:0000313" key="11">
    <source>
        <dbReference type="Proteomes" id="UP000287330"/>
    </source>
</evidence>
<dbReference type="InterPro" id="IPR056413">
    <property type="entry name" value="TPR_CcmH_CycH"/>
</dbReference>
<protein>
    <submittedName>
        <fullName evidence="10">C-type cytochrome biogenesis protein CcmI</fullName>
    </submittedName>
</protein>
<dbReference type="NCBIfam" id="TIGR03142">
    <property type="entry name" value="cytochro_ccmI"/>
    <property type="match status" value="1"/>
</dbReference>
<reference evidence="11" key="1">
    <citation type="journal article" date="2018" name="Front. Microbiol.">
        <title>Genome-Based Analysis Reveals the Taxonomy and Diversity of the Family Idiomarinaceae.</title>
        <authorList>
            <person name="Liu Y."/>
            <person name="Lai Q."/>
            <person name="Shao Z."/>
        </authorList>
    </citation>
    <scope>NUCLEOTIDE SEQUENCE [LARGE SCALE GENOMIC DNA]</scope>
    <source>
        <strain evidence="11">F23</strain>
    </source>
</reference>
<evidence type="ECO:0000256" key="5">
    <source>
        <dbReference type="PROSITE-ProRule" id="PRU00339"/>
    </source>
</evidence>
<gene>
    <name evidence="10" type="primary">ccmI</name>
    <name evidence="10" type="ORF">CWE25_08080</name>
</gene>
<dbReference type="GO" id="GO:0017004">
    <property type="term" value="P:cytochrome complex assembly"/>
    <property type="evidence" value="ECO:0007669"/>
    <property type="project" value="UniProtKB-KW"/>
</dbReference>
<accession>A0A432XYR5</accession>
<keyword evidence="7" id="KW-1133">Transmembrane helix</keyword>
<evidence type="ECO:0000256" key="3">
    <source>
        <dbReference type="ARBA" id="ARBA00022748"/>
    </source>
</evidence>
<evidence type="ECO:0000256" key="7">
    <source>
        <dbReference type="SAM" id="Phobius"/>
    </source>
</evidence>
<evidence type="ECO:0000256" key="2">
    <source>
        <dbReference type="ARBA" id="ARBA00022737"/>
    </source>
</evidence>
<evidence type="ECO:0000256" key="6">
    <source>
        <dbReference type="SAM" id="Coils"/>
    </source>
</evidence>
<feature type="domain" description="Cytochrome c-type biogenesis protein H TPR" evidence="9">
    <location>
        <begin position="116"/>
        <end position="269"/>
    </location>
</feature>
<evidence type="ECO:0000259" key="8">
    <source>
        <dbReference type="Pfam" id="PF23892"/>
    </source>
</evidence>
<keyword evidence="7" id="KW-0472">Membrane</keyword>
<dbReference type="PROSITE" id="PS50005">
    <property type="entry name" value="TPR"/>
    <property type="match status" value="1"/>
</dbReference>
<proteinExistence type="predicted"/>
<keyword evidence="6" id="KW-0175">Coiled coil</keyword>
<feature type="domain" description="Cytochrome c-type biogenesis protein H Ig-like" evidence="8">
    <location>
        <begin position="291"/>
        <end position="398"/>
    </location>
</feature>
<dbReference type="GO" id="GO:0030313">
    <property type="term" value="C:cell envelope"/>
    <property type="evidence" value="ECO:0007669"/>
    <property type="project" value="UniProtKB-SubCell"/>
</dbReference>
<evidence type="ECO:0000256" key="1">
    <source>
        <dbReference type="ARBA" id="ARBA00004196"/>
    </source>
</evidence>
<sequence>MIKLYLAMAVLLIIAVIIVLLAGLRQRRQSVDRESENRDWYEERLAELEHDKQQARISQEAYDEAKLELDKTFISDSRDIEGEVSWQRANPFIPIAIILAVAVGFYALFGSWSLQKQADDALTQLPELGQRLLQEQQQADVESMQTFALGMRQKLAAKPDDPMAWWLYAGIMSDLRQFDQAQQAFEKSLALAPNRLGTLISYARFLMSSPTEEHLRKAASLLAQVLQQQPTHTEALSLTGFVAYERGDWEQAIAAWQQLLPLLEEASPRSNAVQQAIADAEQKMQAADRSVTVSVGLDDDLRDQLPAQGTLFIYVTATQGPAMPAAVKRMPVSDWPVTVTLTDADSMLPDYRLSGLDQWQVKAMVSQDDKIDRQAGDLFAEPMTINAQRSAEVALTLNQTVTEVAND</sequence>
<evidence type="ECO:0000259" key="9">
    <source>
        <dbReference type="Pfam" id="PF23914"/>
    </source>
</evidence>
<dbReference type="Proteomes" id="UP000287330">
    <property type="component" value="Unassembled WGS sequence"/>
</dbReference>
<dbReference type="Pfam" id="PF23892">
    <property type="entry name" value="Ig_CycH"/>
    <property type="match status" value="1"/>
</dbReference>
<keyword evidence="11" id="KW-1185">Reference proteome</keyword>
<dbReference type="PANTHER" id="PTHR47870">
    <property type="entry name" value="CYTOCHROME C-TYPE BIOGENESIS PROTEIN CCMH"/>
    <property type="match status" value="1"/>
</dbReference>
<keyword evidence="2" id="KW-0677">Repeat</keyword>
<dbReference type="InterPro" id="IPR056412">
    <property type="entry name" value="Ig_CycH"/>
</dbReference>
<comment type="caution">
    <text evidence="10">The sequence shown here is derived from an EMBL/GenBank/DDBJ whole genome shotgun (WGS) entry which is preliminary data.</text>
</comment>
<dbReference type="InterPro" id="IPR017560">
    <property type="entry name" value="Cyt_c_biogenesis_CcmI"/>
</dbReference>
<evidence type="ECO:0000313" key="10">
    <source>
        <dbReference type="EMBL" id="RUO53837.1"/>
    </source>
</evidence>